<organism evidence="1 2">
    <name type="scientific">Mesoplasma chauliocola</name>
    <dbReference type="NCBI Taxonomy" id="216427"/>
    <lineage>
        <taxon>Bacteria</taxon>
        <taxon>Bacillati</taxon>
        <taxon>Mycoplasmatota</taxon>
        <taxon>Mollicutes</taxon>
        <taxon>Entomoplasmatales</taxon>
        <taxon>Entomoplasmataceae</taxon>
        <taxon>Mesoplasma</taxon>
    </lineage>
</organism>
<dbReference type="KEGG" id="mchc:CK556_02415"/>
<dbReference type="EMBL" id="CP023173">
    <property type="protein sequence ID" value="ASZ09198.1"/>
    <property type="molecule type" value="Genomic_DNA"/>
</dbReference>
<dbReference type="Proteomes" id="UP000232229">
    <property type="component" value="Chromosome"/>
</dbReference>
<keyword evidence="2" id="KW-1185">Reference proteome</keyword>
<accession>A0A249SNG9</accession>
<evidence type="ECO:0000313" key="2">
    <source>
        <dbReference type="Proteomes" id="UP000232229"/>
    </source>
</evidence>
<evidence type="ECO:0000313" key="1">
    <source>
        <dbReference type="EMBL" id="ASZ09198.1"/>
    </source>
</evidence>
<name>A0A249SNG9_9MOLU</name>
<proteinExistence type="predicted"/>
<protein>
    <submittedName>
        <fullName evidence="1">Uncharacterized protein</fullName>
    </submittedName>
</protein>
<reference evidence="1 2" key="1">
    <citation type="submission" date="2017-08" db="EMBL/GenBank/DDBJ databases">
        <title>Complete Genome Sequence of Mesoplasma chauliocola.</title>
        <authorList>
            <person name="Knight T.F.Jr."/>
            <person name="Citino T."/>
        </authorList>
    </citation>
    <scope>NUCLEOTIDE SEQUENCE [LARGE SCALE GENOMIC DNA]</scope>
    <source>
        <strain evidence="1 2">CHPA-2</strain>
    </source>
</reference>
<sequence length="105" mass="12228">MGFTHLKKADQKIHKIEKSIKLGENNNQKYDVKELTFLGKNYGSEYRVFLDYTNDNNLSYRPNAIDYLIGKGSKDTWYEHFVNGITINTTDYATSKSDFLKKYAV</sequence>
<gene>
    <name evidence="1" type="ORF">CK556_02415</name>
</gene>
<dbReference type="AlphaFoldDB" id="A0A249SNG9"/>